<dbReference type="RefSeq" id="WP_004562984.1">
    <property type="nucleotide sequence ID" value="NZ_BJLV01000077.1"/>
</dbReference>
<dbReference type="EMBL" id="CP019030">
    <property type="protein sequence ID" value="APU46294.1"/>
    <property type="molecule type" value="Genomic_DNA"/>
</dbReference>
<dbReference type="InterPro" id="IPR007351">
    <property type="entry name" value="YjbR"/>
</dbReference>
<dbReference type="OrthoDB" id="9789813at2"/>
<gene>
    <name evidence="1" type="ORF">BUW47_07600</name>
</gene>
<sequence>MDRTKLAEHIQELYQVSPDHPFAKHPTFEAYRHQRNRKWFALVMDIPREKLGLEGDGMIDVVNVKCDPLLIGALRNQPGIYPAYHMNKTAWLSVALDGSVADEQVKSLIEISFDATGR</sequence>
<evidence type="ECO:0000313" key="1">
    <source>
        <dbReference type="EMBL" id="APU46294.1"/>
    </source>
</evidence>
<dbReference type="PANTHER" id="PTHR35145">
    <property type="entry name" value="CYTOPLASMIC PROTEIN-RELATED"/>
    <property type="match status" value="1"/>
</dbReference>
<proteinExistence type="predicted"/>
<organism evidence="1 2">
    <name type="scientific">Limosilactobacillus fermentum</name>
    <name type="common">Lactobacillus fermentum</name>
    <dbReference type="NCBI Taxonomy" id="1613"/>
    <lineage>
        <taxon>Bacteria</taxon>
        <taxon>Bacillati</taxon>
        <taxon>Bacillota</taxon>
        <taxon>Bacilli</taxon>
        <taxon>Lactobacillales</taxon>
        <taxon>Lactobacillaceae</taxon>
        <taxon>Limosilactobacillus</taxon>
    </lineage>
</organism>
<dbReference type="InterPro" id="IPR058532">
    <property type="entry name" value="YjbR/MT2646/Rv2570-like"/>
</dbReference>
<accession>A0A1L7GWB6</accession>
<dbReference type="Gene3D" id="3.90.1150.30">
    <property type="match status" value="1"/>
</dbReference>
<evidence type="ECO:0000313" key="2">
    <source>
        <dbReference type="Proteomes" id="UP000185427"/>
    </source>
</evidence>
<evidence type="ECO:0008006" key="3">
    <source>
        <dbReference type="Google" id="ProtNLM"/>
    </source>
</evidence>
<protein>
    <recommendedName>
        <fullName evidence="3">MmcQ/YjbR family DNA-binding protein</fullName>
    </recommendedName>
</protein>
<reference evidence="1 2" key="1">
    <citation type="submission" date="2016-12" db="EMBL/GenBank/DDBJ databases">
        <title>Complete Genome Sequence of Lactobacillus fermentum Strain SNUV175, a Probiotic for Treatment of Bacterial Vaginosis.</title>
        <authorList>
            <person name="Lee S."/>
            <person name="You H.J."/>
            <person name="Kwon B."/>
            <person name="Ko G."/>
        </authorList>
    </citation>
    <scope>NUCLEOTIDE SEQUENCE [LARGE SCALE GENOMIC DNA]</scope>
    <source>
        <strain evidence="1 2">SNUV175</strain>
    </source>
</reference>
<dbReference type="Pfam" id="PF04237">
    <property type="entry name" value="YjbR"/>
    <property type="match status" value="1"/>
</dbReference>
<dbReference type="AlphaFoldDB" id="A0A1L7GWB6"/>
<dbReference type="PANTHER" id="PTHR35145:SF1">
    <property type="entry name" value="CYTOPLASMIC PROTEIN"/>
    <property type="match status" value="1"/>
</dbReference>
<dbReference type="SUPFAM" id="SSF142906">
    <property type="entry name" value="YjbR-like"/>
    <property type="match status" value="1"/>
</dbReference>
<name>A0A1L7GWB6_LIMFE</name>
<dbReference type="Proteomes" id="UP000185427">
    <property type="component" value="Chromosome"/>
</dbReference>
<dbReference type="InterPro" id="IPR038056">
    <property type="entry name" value="YjbR-like_sf"/>
</dbReference>